<proteinExistence type="predicted"/>
<keyword evidence="3" id="KW-1185">Reference proteome</keyword>
<comment type="caution">
    <text evidence="2">The sequence shown here is derived from an EMBL/GenBank/DDBJ whole genome shotgun (WGS) entry which is preliminary data.</text>
</comment>
<dbReference type="Proteomes" id="UP001367508">
    <property type="component" value="Unassembled WGS sequence"/>
</dbReference>
<feature type="region of interest" description="Disordered" evidence="1">
    <location>
        <begin position="1"/>
        <end position="20"/>
    </location>
</feature>
<evidence type="ECO:0000313" key="3">
    <source>
        <dbReference type="Proteomes" id="UP001367508"/>
    </source>
</evidence>
<sequence>MALWKKAKEEEKIEKRRKKGMHEEIRRLQKGFLSMILVFRGLGRKIATCNSLRIMSLIKDEKHNTGCSDESEEATCFSILNRKRLLWFGAPTKEGSCECHMCKQSQLSHRIRIAQMVELIDGNSQTPISNLTGIHFGKMRLNP</sequence>
<gene>
    <name evidence="2" type="ORF">VNO77_34526</name>
</gene>
<feature type="compositionally biased region" description="Basic and acidic residues" evidence="1">
    <location>
        <begin position="1"/>
        <end position="14"/>
    </location>
</feature>
<organism evidence="2 3">
    <name type="scientific">Canavalia gladiata</name>
    <name type="common">Sword bean</name>
    <name type="synonym">Dolichos gladiatus</name>
    <dbReference type="NCBI Taxonomy" id="3824"/>
    <lineage>
        <taxon>Eukaryota</taxon>
        <taxon>Viridiplantae</taxon>
        <taxon>Streptophyta</taxon>
        <taxon>Embryophyta</taxon>
        <taxon>Tracheophyta</taxon>
        <taxon>Spermatophyta</taxon>
        <taxon>Magnoliopsida</taxon>
        <taxon>eudicotyledons</taxon>
        <taxon>Gunneridae</taxon>
        <taxon>Pentapetalae</taxon>
        <taxon>rosids</taxon>
        <taxon>fabids</taxon>
        <taxon>Fabales</taxon>
        <taxon>Fabaceae</taxon>
        <taxon>Papilionoideae</taxon>
        <taxon>50 kb inversion clade</taxon>
        <taxon>NPAAA clade</taxon>
        <taxon>indigoferoid/millettioid clade</taxon>
        <taxon>Phaseoleae</taxon>
        <taxon>Canavalia</taxon>
    </lineage>
</organism>
<name>A0AAN9KF95_CANGL</name>
<evidence type="ECO:0000256" key="1">
    <source>
        <dbReference type="SAM" id="MobiDB-lite"/>
    </source>
</evidence>
<dbReference type="EMBL" id="JAYMYQ010000008">
    <property type="protein sequence ID" value="KAK7315944.1"/>
    <property type="molecule type" value="Genomic_DNA"/>
</dbReference>
<evidence type="ECO:0000313" key="2">
    <source>
        <dbReference type="EMBL" id="KAK7315944.1"/>
    </source>
</evidence>
<dbReference type="AlphaFoldDB" id="A0AAN9KF95"/>
<protein>
    <submittedName>
        <fullName evidence="2">Uncharacterized protein</fullName>
    </submittedName>
</protein>
<accession>A0AAN9KF95</accession>
<reference evidence="2 3" key="1">
    <citation type="submission" date="2024-01" db="EMBL/GenBank/DDBJ databases">
        <title>The genomes of 5 underutilized Papilionoideae crops provide insights into root nodulation and disease resistanc.</title>
        <authorList>
            <person name="Jiang F."/>
        </authorList>
    </citation>
    <scope>NUCLEOTIDE SEQUENCE [LARGE SCALE GENOMIC DNA]</scope>
    <source>
        <strain evidence="2">LVBAO_FW01</strain>
        <tissue evidence="2">Leaves</tissue>
    </source>
</reference>